<dbReference type="EMBL" id="CP023445">
    <property type="protein sequence ID" value="ATE52126.1"/>
    <property type="molecule type" value="Genomic_DNA"/>
</dbReference>
<name>A0A290YZD6_9PSEU</name>
<organism evidence="1 2">
    <name type="scientific">Actinosynnema pretiosum</name>
    <dbReference type="NCBI Taxonomy" id="42197"/>
    <lineage>
        <taxon>Bacteria</taxon>
        <taxon>Bacillati</taxon>
        <taxon>Actinomycetota</taxon>
        <taxon>Actinomycetes</taxon>
        <taxon>Pseudonocardiales</taxon>
        <taxon>Pseudonocardiaceae</taxon>
        <taxon>Actinosynnema</taxon>
    </lineage>
</organism>
<accession>A0A290YZD6</accession>
<dbReference type="KEGG" id="apre:CNX65_01490"/>
<evidence type="ECO:0000313" key="2">
    <source>
        <dbReference type="Proteomes" id="UP000218505"/>
    </source>
</evidence>
<protein>
    <submittedName>
        <fullName evidence="1">Uncharacterized protein</fullName>
    </submittedName>
</protein>
<sequence>MLLSATLVLAACGTGADGAAAPASSSAAVSAAPASAQVDDGEREARWAASFCTALGGRAKAAVELMQKMFSQAVSAGEDVSEADMQAVQKDLLVEFMEDGAKESLDAAKQLEGIGAPAVVGEEFHQQLITLLKTSGDEAAAAVEKVKALDPTSPAFEAELDELSEGSTAETLVAPLQEVGKSKPELNEVLEKTPECVDVVKQMSAIAGK</sequence>
<reference evidence="1" key="1">
    <citation type="submission" date="2017-09" db="EMBL/GenBank/DDBJ databases">
        <title>Complete Genome Sequence of ansamitocin-producing Bacterium Actinosynnema pretiosum X47.</title>
        <authorList>
            <person name="Cao G."/>
            <person name="Zong G."/>
            <person name="Zhong C."/>
            <person name="Fu J."/>
        </authorList>
    </citation>
    <scope>NUCLEOTIDE SEQUENCE [LARGE SCALE GENOMIC DNA]</scope>
    <source>
        <strain evidence="1">X47</strain>
    </source>
</reference>
<gene>
    <name evidence="1" type="ORF">CNX65_01490</name>
</gene>
<dbReference type="AlphaFoldDB" id="A0A290YZD6"/>
<keyword evidence="2" id="KW-1185">Reference proteome</keyword>
<dbReference type="Proteomes" id="UP000218505">
    <property type="component" value="Chromosome"/>
</dbReference>
<evidence type="ECO:0000313" key="1">
    <source>
        <dbReference type="EMBL" id="ATE52126.1"/>
    </source>
</evidence>
<proteinExistence type="predicted"/>